<dbReference type="EMBL" id="JADKYB010000016">
    <property type="protein sequence ID" value="MBM9508168.1"/>
    <property type="molecule type" value="Genomic_DNA"/>
</dbReference>
<feature type="domain" description="HTH marR-type" evidence="5">
    <location>
        <begin position="33"/>
        <end position="166"/>
    </location>
</feature>
<dbReference type="SUPFAM" id="SSF46785">
    <property type="entry name" value="Winged helix' DNA-binding domain"/>
    <property type="match status" value="1"/>
</dbReference>
<dbReference type="InterPro" id="IPR036390">
    <property type="entry name" value="WH_DNA-bd_sf"/>
</dbReference>
<dbReference type="Proteomes" id="UP000749040">
    <property type="component" value="Unassembled WGS sequence"/>
</dbReference>
<dbReference type="PANTHER" id="PTHR39515:SF2">
    <property type="entry name" value="HTH-TYPE TRANSCRIPTIONAL REGULATOR RV0880"/>
    <property type="match status" value="1"/>
</dbReference>
<dbReference type="InterPro" id="IPR052526">
    <property type="entry name" value="HTH-type_Bedaq_tolerance"/>
</dbReference>
<feature type="region of interest" description="Disordered" evidence="4">
    <location>
        <begin position="168"/>
        <end position="197"/>
    </location>
</feature>
<evidence type="ECO:0000256" key="2">
    <source>
        <dbReference type="ARBA" id="ARBA00023125"/>
    </source>
</evidence>
<sequence length="197" mass="20606">MTELDGRGAPPAAAPAPGRDTTADPGHSAGAPSPAAVSRLRLIVARLYRQLAQASGSDLDLTYAQLSALARTQEHGPLRIGELAAYEQVAAPSLTRTVTPLAAAGLIRKQPDPSDGRSSLVSVTEEGTRLLERIRRQRSELLARRMSRLTPEQSDTLLAALPVLELLLTEQGPEPDAGAGAEPDTRTEPGPDPAAGS</sequence>
<dbReference type="InterPro" id="IPR000835">
    <property type="entry name" value="HTH_MarR-typ"/>
</dbReference>
<evidence type="ECO:0000256" key="3">
    <source>
        <dbReference type="ARBA" id="ARBA00023163"/>
    </source>
</evidence>
<feature type="region of interest" description="Disordered" evidence="4">
    <location>
        <begin position="1"/>
        <end position="34"/>
    </location>
</feature>
<dbReference type="PROSITE" id="PS01117">
    <property type="entry name" value="HTH_MARR_1"/>
    <property type="match status" value="1"/>
</dbReference>
<reference evidence="6 7" key="1">
    <citation type="submission" date="2021-01" db="EMBL/GenBank/DDBJ databases">
        <title>Streptomyces acididurans sp. nov., isolated from a peat swamp forest soil.</title>
        <authorList>
            <person name="Chantavorakit T."/>
            <person name="Duangmal K."/>
        </authorList>
    </citation>
    <scope>NUCLEOTIDE SEQUENCE [LARGE SCALE GENOMIC DNA]</scope>
    <source>
        <strain evidence="6 7">KK5PA1</strain>
    </source>
</reference>
<proteinExistence type="predicted"/>
<comment type="caution">
    <text evidence="6">The sequence shown here is derived from an EMBL/GenBank/DDBJ whole genome shotgun (WGS) entry which is preliminary data.</text>
</comment>
<gene>
    <name evidence="6" type="ORF">ITX44_27165</name>
</gene>
<accession>A0ABS2TXU4</accession>
<evidence type="ECO:0000256" key="1">
    <source>
        <dbReference type="ARBA" id="ARBA00023015"/>
    </source>
</evidence>
<protein>
    <submittedName>
        <fullName evidence="6">MarR family transcriptional regulator</fullName>
    </submittedName>
</protein>
<dbReference type="Pfam" id="PF01047">
    <property type="entry name" value="MarR"/>
    <property type="match status" value="1"/>
</dbReference>
<evidence type="ECO:0000313" key="7">
    <source>
        <dbReference type="Proteomes" id="UP000749040"/>
    </source>
</evidence>
<keyword evidence="2" id="KW-0238">DNA-binding</keyword>
<feature type="compositionally biased region" description="Low complexity" evidence="4">
    <location>
        <begin position="7"/>
        <end position="34"/>
    </location>
</feature>
<dbReference type="SMART" id="SM00347">
    <property type="entry name" value="HTH_MARR"/>
    <property type="match status" value="1"/>
</dbReference>
<organism evidence="6 7">
    <name type="scientific">Actinacidiphila acididurans</name>
    <dbReference type="NCBI Taxonomy" id="2784346"/>
    <lineage>
        <taxon>Bacteria</taxon>
        <taxon>Bacillati</taxon>
        <taxon>Actinomycetota</taxon>
        <taxon>Actinomycetes</taxon>
        <taxon>Kitasatosporales</taxon>
        <taxon>Streptomycetaceae</taxon>
        <taxon>Actinacidiphila</taxon>
    </lineage>
</organism>
<keyword evidence="7" id="KW-1185">Reference proteome</keyword>
<evidence type="ECO:0000313" key="6">
    <source>
        <dbReference type="EMBL" id="MBM9508168.1"/>
    </source>
</evidence>
<dbReference type="PANTHER" id="PTHR39515">
    <property type="entry name" value="CONSERVED PROTEIN"/>
    <property type="match status" value="1"/>
</dbReference>
<dbReference type="Gene3D" id="1.10.10.10">
    <property type="entry name" value="Winged helix-like DNA-binding domain superfamily/Winged helix DNA-binding domain"/>
    <property type="match status" value="1"/>
</dbReference>
<name>A0ABS2TXU4_9ACTN</name>
<dbReference type="InterPro" id="IPR036388">
    <property type="entry name" value="WH-like_DNA-bd_sf"/>
</dbReference>
<dbReference type="RefSeq" id="WP_205360032.1">
    <property type="nucleotide sequence ID" value="NZ_JADKYB010000016.1"/>
</dbReference>
<evidence type="ECO:0000259" key="5">
    <source>
        <dbReference type="PROSITE" id="PS50995"/>
    </source>
</evidence>
<keyword evidence="1" id="KW-0805">Transcription regulation</keyword>
<keyword evidence="3" id="KW-0804">Transcription</keyword>
<dbReference type="InterPro" id="IPR023187">
    <property type="entry name" value="Tscrpt_reg_MarR-type_CS"/>
</dbReference>
<dbReference type="PROSITE" id="PS50995">
    <property type="entry name" value="HTH_MARR_2"/>
    <property type="match status" value="1"/>
</dbReference>
<evidence type="ECO:0000256" key="4">
    <source>
        <dbReference type="SAM" id="MobiDB-lite"/>
    </source>
</evidence>